<gene>
    <name evidence="2" type="ORF">Scep_013175</name>
</gene>
<dbReference type="PANTHER" id="PTHR31225">
    <property type="entry name" value="OS04G0344100 PROTEIN-RELATED"/>
    <property type="match status" value="1"/>
</dbReference>
<proteinExistence type="predicted"/>
<dbReference type="InterPro" id="IPR001906">
    <property type="entry name" value="Terpene_synth_N"/>
</dbReference>
<dbReference type="InterPro" id="IPR008930">
    <property type="entry name" value="Terpenoid_cyclase/PrenylTrfase"/>
</dbReference>
<dbReference type="Pfam" id="PF01397">
    <property type="entry name" value="Terpene_synth"/>
    <property type="match status" value="1"/>
</dbReference>
<evidence type="ECO:0000313" key="3">
    <source>
        <dbReference type="Proteomes" id="UP001419268"/>
    </source>
</evidence>
<accession>A0AAP0JGX7</accession>
<dbReference type="InterPro" id="IPR036965">
    <property type="entry name" value="Terpene_synth_N_sf"/>
</dbReference>
<evidence type="ECO:0000259" key="1">
    <source>
        <dbReference type="Pfam" id="PF01397"/>
    </source>
</evidence>
<dbReference type="PANTHER" id="PTHR31225:SF113">
    <property type="entry name" value="TERPENE SYNTHASE 3-RELATED"/>
    <property type="match status" value="1"/>
</dbReference>
<organism evidence="2 3">
    <name type="scientific">Stephania cephalantha</name>
    <dbReference type="NCBI Taxonomy" id="152367"/>
    <lineage>
        <taxon>Eukaryota</taxon>
        <taxon>Viridiplantae</taxon>
        <taxon>Streptophyta</taxon>
        <taxon>Embryophyta</taxon>
        <taxon>Tracheophyta</taxon>
        <taxon>Spermatophyta</taxon>
        <taxon>Magnoliopsida</taxon>
        <taxon>Ranunculales</taxon>
        <taxon>Menispermaceae</taxon>
        <taxon>Menispermoideae</taxon>
        <taxon>Cissampelideae</taxon>
        <taxon>Stephania</taxon>
    </lineage>
</organism>
<dbReference type="EMBL" id="JBBNAG010000005">
    <property type="protein sequence ID" value="KAK9133647.1"/>
    <property type="molecule type" value="Genomic_DNA"/>
</dbReference>
<name>A0AAP0JGX7_9MAGN</name>
<protein>
    <recommendedName>
        <fullName evidence="1">Terpene synthase N-terminal domain-containing protein</fullName>
    </recommendedName>
</protein>
<evidence type="ECO:0000313" key="2">
    <source>
        <dbReference type="EMBL" id="KAK9133647.1"/>
    </source>
</evidence>
<dbReference type="Gene3D" id="1.50.10.130">
    <property type="entry name" value="Terpene synthase, N-terminal domain"/>
    <property type="match status" value="1"/>
</dbReference>
<dbReference type="InterPro" id="IPR050148">
    <property type="entry name" value="Terpene_synthase-like"/>
</dbReference>
<feature type="domain" description="Terpene synthase N-terminal" evidence="1">
    <location>
        <begin position="31"/>
        <end position="138"/>
    </location>
</feature>
<dbReference type="SUPFAM" id="SSF48239">
    <property type="entry name" value="Terpenoid cyclases/Protein prenyltransferases"/>
    <property type="match status" value="1"/>
</dbReference>
<dbReference type="Gene3D" id="1.10.600.10">
    <property type="entry name" value="Farnesyl Diphosphate Synthase"/>
    <property type="match status" value="1"/>
</dbReference>
<dbReference type="InterPro" id="IPR008949">
    <property type="entry name" value="Isoprenoid_synthase_dom_sf"/>
</dbReference>
<comment type="caution">
    <text evidence="2">The sequence shown here is derived from an EMBL/GenBank/DDBJ whole genome shotgun (WGS) entry which is preliminary data.</text>
</comment>
<dbReference type="AlphaFoldDB" id="A0AAP0JGX7"/>
<sequence>MSSISEGSTMPSASRAEDYVVRKLANFHPDIWGDYFLNYTCDDVAIRACADEVEILKEEVRNLLNEAQTRPSEQLLLIDAIQRLSISFHFEAEIEEAMKQMYDHEIILSILHNNNLHDVALCFRLLRQQGYDVSSGKFISVVAISIIASLLNR</sequence>
<dbReference type="GO" id="GO:0016114">
    <property type="term" value="P:terpenoid biosynthetic process"/>
    <property type="evidence" value="ECO:0007669"/>
    <property type="project" value="InterPro"/>
</dbReference>
<keyword evidence="3" id="KW-1185">Reference proteome</keyword>
<dbReference type="Proteomes" id="UP001419268">
    <property type="component" value="Unassembled WGS sequence"/>
</dbReference>
<reference evidence="2 3" key="1">
    <citation type="submission" date="2024-01" db="EMBL/GenBank/DDBJ databases">
        <title>Genome assemblies of Stephania.</title>
        <authorList>
            <person name="Yang L."/>
        </authorList>
    </citation>
    <scope>NUCLEOTIDE SEQUENCE [LARGE SCALE GENOMIC DNA]</scope>
    <source>
        <strain evidence="2">JXDWG</strain>
        <tissue evidence="2">Leaf</tissue>
    </source>
</reference>
<dbReference type="GO" id="GO:0010333">
    <property type="term" value="F:terpene synthase activity"/>
    <property type="evidence" value="ECO:0007669"/>
    <property type="project" value="InterPro"/>
</dbReference>